<evidence type="ECO:0000256" key="4">
    <source>
        <dbReference type="ARBA" id="ARBA00023049"/>
    </source>
</evidence>
<evidence type="ECO:0000256" key="1">
    <source>
        <dbReference type="ARBA" id="ARBA00022670"/>
    </source>
</evidence>
<dbReference type="InterPro" id="IPR029149">
    <property type="entry name" value="Creatin/AminoP/Spt16_N"/>
</dbReference>
<evidence type="ECO:0000259" key="6">
    <source>
        <dbReference type="Pfam" id="PF00557"/>
    </source>
</evidence>
<dbReference type="PANTHER" id="PTHR46112">
    <property type="entry name" value="AMINOPEPTIDASE"/>
    <property type="match status" value="1"/>
</dbReference>
<evidence type="ECO:0000313" key="9">
    <source>
        <dbReference type="Proteomes" id="UP000029921"/>
    </source>
</evidence>
<dbReference type="Pfam" id="PF01321">
    <property type="entry name" value="Creatinase_N"/>
    <property type="match status" value="1"/>
</dbReference>
<proteinExistence type="inferred from homology"/>
<dbReference type="InterPro" id="IPR050659">
    <property type="entry name" value="Peptidase_M24B"/>
</dbReference>
<comment type="caution">
    <text evidence="8">The sequence shown here is derived from an EMBL/GenBank/DDBJ whole genome shotgun (WGS) entry which is preliminary data.</text>
</comment>
<dbReference type="Pfam" id="PF00557">
    <property type="entry name" value="Peptidase_M24"/>
    <property type="match status" value="1"/>
</dbReference>
<dbReference type="InterPro" id="IPR001131">
    <property type="entry name" value="Peptidase_M24B_aminopep-P_CS"/>
</dbReference>
<keyword evidence="4" id="KW-0482">Metalloprotease</keyword>
<dbReference type="PANTHER" id="PTHR46112:SF3">
    <property type="entry name" value="AMINOPEPTIDASE YPDF"/>
    <property type="match status" value="1"/>
</dbReference>
<dbReference type="PROSITE" id="PS00491">
    <property type="entry name" value="PROLINE_PEPTIDASE"/>
    <property type="match status" value="1"/>
</dbReference>
<keyword evidence="3" id="KW-0378">Hydrolase</keyword>
<dbReference type="Gene3D" id="3.90.230.10">
    <property type="entry name" value="Creatinase/methionine aminopeptidase superfamily"/>
    <property type="match status" value="1"/>
</dbReference>
<keyword evidence="9" id="KW-1185">Reference proteome</keyword>
<organism evidence="8 9">
    <name type="scientific">Helicobacter magdeburgensis</name>
    <dbReference type="NCBI Taxonomy" id="471858"/>
    <lineage>
        <taxon>Bacteria</taxon>
        <taxon>Pseudomonadati</taxon>
        <taxon>Campylobacterota</taxon>
        <taxon>Epsilonproteobacteria</taxon>
        <taxon>Campylobacterales</taxon>
        <taxon>Helicobacteraceae</taxon>
        <taxon>Helicobacter</taxon>
    </lineage>
</organism>
<name>A0A4U8SXD2_9HELI</name>
<gene>
    <name evidence="8" type="ORF">LS74_008370</name>
</gene>
<keyword evidence="2 5" id="KW-0479">Metal-binding</keyword>
<dbReference type="AlphaFoldDB" id="A0A4U8SXD2"/>
<sequence length="347" mass="39467">MMQPYFILDENAQYYECGFSCDNAIVVRVEDTRFFITDSRYTLEAKQFCNKHTEVIDSNDFIQSLLGIVSRLKLKQIVFNPQELNVAMYEEILSSLSAIKCELISKPNFHQQLRICKSEKEIALIATSQKLNKQAFKAFAKHIAKILKQAPSEKELHYQAKQILSDFGKYDLSFDPIVGINENGAKPHALPSNQCVLKKNGILLFDAGIQYKRYCSDMTRTAAVGKDIHFSKRQKFKNKLHSKIYDIVLKAQEKTISKARSGMSGKEIDALARAEIEKGGYGKYFVHSTGHGVGLDIHELPRISRLSEDRIEDNMVFSIEPGIYLPNEFGVRIEDLVVMKNGRAEIL</sequence>
<reference evidence="8 9" key="1">
    <citation type="journal article" date="2014" name="Genome Announc.">
        <title>Draft genome sequences of eight enterohepatic helicobacter species isolated from both laboratory and wild rodents.</title>
        <authorList>
            <person name="Sheh A."/>
            <person name="Shen Z."/>
            <person name="Fox J.G."/>
        </authorList>
    </citation>
    <scope>NUCLEOTIDE SEQUENCE [LARGE SCALE GENOMIC DNA]</scope>
    <source>
        <strain evidence="8 9">MIT 96-1001</strain>
    </source>
</reference>
<evidence type="ECO:0000313" key="8">
    <source>
        <dbReference type="EMBL" id="TLD91603.1"/>
    </source>
</evidence>
<evidence type="ECO:0000256" key="3">
    <source>
        <dbReference type="ARBA" id="ARBA00022801"/>
    </source>
</evidence>
<evidence type="ECO:0000256" key="2">
    <source>
        <dbReference type="ARBA" id="ARBA00022723"/>
    </source>
</evidence>
<feature type="domain" description="Peptidase M24" evidence="6">
    <location>
        <begin position="125"/>
        <end position="340"/>
    </location>
</feature>
<keyword evidence="1" id="KW-0645">Protease</keyword>
<protein>
    <submittedName>
        <fullName evidence="8">M24 family metallopeptidase</fullName>
    </submittedName>
</protein>
<dbReference type="GO" id="GO:0006508">
    <property type="term" value="P:proteolysis"/>
    <property type="evidence" value="ECO:0007669"/>
    <property type="project" value="UniProtKB-KW"/>
</dbReference>
<evidence type="ECO:0000259" key="7">
    <source>
        <dbReference type="Pfam" id="PF01321"/>
    </source>
</evidence>
<accession>A0A4U8SXD2</accession>
<dbReference type="InterPro" id="IPR000994">
    <property type="entry name" value="Pept_M24"/>
</dbReference>
<dbReference type="Proteomes" id="UP000029921">
    <property type="component" value="Unassembled WGS sequence"/>
</dbReference>
<dbReference type="InterPro" id="IPR000587">
    <property type="entry name" value="Creatinase_N"/>
</dbReference>
<feature type="domain" description="Creatinase N-terminal" evidence="7">
    <location>
        <begin position="6"/>
        <end position="115"/>
    </location>
</feature>
<evidence type="ECO:0000256" key="5">
    <source>
        <dbReference type="RuleBase" id="RU000590"/>
    </source>
</evidence>
<dbReference type="SUPFAM" id="SSF53092">
    <property type="entry name" value="Creatinase/prolidase N-terminal domain"/>
    <property type="match status" value="1"/>
</dbReference>
<dbReference type="GO" id="GO:0008237">
    <property type="term" value="F:metallopeptidase activity"/>
    <property type="evidence" value="ECO:0007669"/>
    <property type="project" value="UniProtKB-KW"/>
</dbReference>
<dbReference type="Gene3D" id="3.40.350.10">
    <property type="entry name" value="Creatinase/prolidase N-terminal domain"/>
    <property type="match status" value="1"/>
</dbReference>
<dbReference type="InterPro" id="IPR036005">
    <property type="entry name" value="Creatinase/aminopeptidase-like"/>
</dbReference>
<dbReference type="EMBL" id="JRPE02000012">
    <property type="protein sequence ID" value="TLD91603.1"/>
    <property type="molecule type" value="Genomic_DNA"/>
</dbReference>
<comment type="similarity">
    <text evidence="5">Belongs to the peptidase M24B family.</text>
</comment>
<dbReference type="GO" id="GO:0046872">
    <property type="term" value="F:metal ion binding"/>
    <property type="evidence" value="ECO:0007669"/>
    <property type="project" value="UniProtKB-KW"/>
</dbReference>
<dbReference type="SUPFAM" id="SSF55920">
    <property type="entry name" value="Creatinase/aminopeptidase"/>
    <property type="match status" value="1"/>
</dbReference>